<dbReference type="AlphaFoldDB" id="A0AAD9GFS6"/>
<keyword evidence="1" id="KW-0472">Membrane</keyword>
<proteinExistence type="predicted"/>
<dbReference type="Proteomes" id="UP001195914">
    <property type="component" value="Unassembled WGS sequence"/>
</dbReference>
<gene>
    <name evidence="2" type="ORF">X943_003633</name>
</gene>
<organism evidence="2 3">
    <name type="scientific">Babesia divergens</name>
    <dbReference type="NCBI Taxonomy" id="32595"/>
    <lineage>
        <taxon>Eukaryota</taxon>
        <taxon>Sar</taxon>
        <taxon>Alveolata</taxon>
        <taxon>Apicomplexa</taxon>
        <taxon>Aconoidasida</taxon>
        <taxon>Piroplasmida</taxon>
        <taxon>Babesiidae</taxon>
        <taxon>Babesia</taxon>
    </lineage>
</organism>
<feature type="transmembrane region" description="Helical" evidence="1">
    <location>
        <begin position="208"/>
        <end position="229"/>
    </location>
</feature>
<protein>
    <submittedName>
        <fullName evidence="2">Uncharacterized protein</fullName>
    </submittedName>
</protein>
<dbReference type="EMBL" id="JAHBMH010000033">
    <property type="protein sequence ID" value="KAK1937649.1"/>
    <property type="molecule type" value="Genomic_DNA"/>
</dbReference>
<sequence length="239" mass="27296">MDDGNLVYIAFANIPEKHVLVCYPTVPSKGTDGMVTDGLTEVYDDSVKTKDDKIIKKLVLEYHTVYYLADESATAAIIVMIFEDAYPQRLAYSMIQELWKEVLLVITNEGYCKVRPRTLKKLLKGPFSKIFKRYDNVVELDDALRVYAPLKVKIDHATENVEDTMHQILDTCINLEELQVKTQKLKRNAIVMQQDSVILKQELGTRMIVIYTVALVIVVALYIAIPIIMKSNQKKLPKL</sequence>
<comment type="caution">
    <text evidence="2">The sequence shown here is derived from an EMBL/GenBank/DDBJ whole genome shotgun (WGS) entry which is preliminary data.</text>
</comment>
<dbReference type="SUPFAM" id="SSF64356">
    <property type="entry name" value="SNARE-like"/>
    <property type="match status" value="1"/>
</dbReference>
<keyword evidence="1" id="KW-1133">Transmembrane helix</keyword>
<reference evidence="2" key="2">
    <citation type="submission" date="2021-05" db="EMBL/GenBank/DDBJ databases">
        <authorList>
            <person name="Pain A."/>
        </authorList>
    </citation>
    <scope>NUCLEOTIDE SEQUENCE</scope>
    <source>
        <strain evidence="2">1802A</strain>
    </source>
</reference>
<keyword evidence="1" id="KW-0812">Transmembrane</keyword>
<evidence type="ECO:0000313" key="3">
    <source>
        <dbReference type="Proteomes" id="UP001195914"/>
    </source>
</evidence>
<keyword evidence="3" id="KW-1185">Reference proteome</keyword>
<reference evidence="2" key="1">
    <citation type="journal article" date="2014" name="Nucleic Acids Res.">
        <title>The evolutionary dynamics of variant antigen genes in Babesia reveal a history of genomic innovation underlying host-parasite interaction.</title>
        <authorList>
            <person name="Jackson A.P."/>
            <person name="Otto T.D."/>
            <person name="Darby A."/>
            <person name="Ramaprasad A."/>
            <person name="Xia D."/>
            <person name="Echaide I.E."/>
            <person name="Farber M."/>
            <person name="Gahlot S."/>
            <person name="Gamble J."/>
            <person name="Gupta D."/>
            <person name="Gupta Y."/>
            <person name="Jackson L."/>
            <person name="Malandrin L."/>
            <person name="Malas T.B."/>
            <person name="Moussa E."/>
            <person name="Nair M."/>
            <person name="Reid A.J."/>
            <person name="Sanders M."/>
            <person name="Sharma J."/>
            <person name="Tracey A."/>
            <person name="Quail M.A."/>
            <person name="Weir W."/>
            <person name="Wastling J.M."/>
            <person name="Hall N."/>
            <person name="Willadsen P."/>
            <person name="Lingelbach K."/>
            <person name="Shiels B."/>
            <person name="Tait A."/>
            <person name="Berriman M."/>
            <person name="Allred D.R."/>
            <person name="Pain A."/>
        </authorList>
    </citation>
    <scope>NUCLEOTIDE SEQUENCE</scope>
    <source>
        <strain evidence="2">1802A</strain>
    </source>
</reference>
<accession>A0AAD9GFS6</accession>
<dbReference type="Gene3D" id="3.30.450.50">
    <property type="entry name" value="Longin domain"/>
    <property type="match status" value="1"/>
</dbReference>
<evidence type="ECO:0000313" key="2">
    <source>
        <dbReference type="EMBL" id="KAK1937649.1"/>
    </source>
</evidence>
<name>A0AAD9GFS6_BABDI</name>
<dbReference type="InterPro" id="IPR011012">
    <property type="entry name" value="Longin-like_dom_sf"/>
</dbReference>
<evidence type="ECO:0000256" key="1">
    <source>
        <dbReference type="SAM" id="Phobius"/>
    </source>
</evidence>